<dbReference type="RefSeq" id="WP_307692486.1">
    <property type="nucleotide sequence ID" value="NZ_JAUSRO010000021.1"/>
</dbReference>
<protein>
    <submittedName>
        <fullName evidence="7">Molybdate transport system regulatory protein</fullName>
    </submittedName>
</protein>
<dbReference type="InterPro" id="IPR008995">
    <property type="entry name" value="Mo/tungstate-bd_C_term_dom"/>
</dbReference>
<evidence type="ECO:0000256" key="4">
    <source>
        <dbReference type="ARBA" id="ARBA00022737"/>
    </source>
</evidence>
<evidence type="ECO:0000256" key="5">
    <source>
        <dbReference type="PIRNR" id="PIRNR005763"/>
    </source>
</evidence>
<dbReference type="NCBIfam" id="TIGR00638">
    <property type="entry name" value="Mop"/>
    <property type="match status" value="2"/>
</dbReference>
<feature type="domain" description="Mop" evidence="6">
    <location>
        <begin position="123"/>
        <end position="189"/>
    </location>
</feature>
<dbReference type="SUPFAM" id="SSF50331">
    <property type="entry name" value="MOP-like"/>
    <property type="match status" value="2"/>
</dbReference>
<dbReference type="Gene3D" id="1.10.10.10">
    <property type="entry name" value="Winged helix-like DNA-binding domain superfamily/Winged helix DNA-binding domain"/>
    <property type="match status" value="1"/>
</dbReference>
<dbReference type="InterPro" id="IPR016462">
    <property type="entry name" value="ModE"/>
</dbReference>
<evidence type="ECO:0000256" key="3">
    <source>
        <dbReference type="ARBA" id="ARBA00022505"/>
    </source>
</evidence>
<dbReference type="InterPro" id="IPR004606">
    <property type="entry name" value="Mop_domain"/>
</dbReference>
<dbReference type="PIRSF" id="PIRSF005763">
    <property type="entry name" value="Txn_reg_ModE"/>
    <property type="match status" value="1"/>
</dbReference>
<comment type="similarity">
    <text evidence="1 5">Belongs to the ModE family.</text>
</comment>
<dbReference type="Gene3D" id="2.40.50.100">
    <property type="match status" value="2"/>
</dbReference>
<dbReference type="InterPro" id="IPR005116">
    <property type="entry name" value="Transp-assoc_OB_typ1"/>
</dbReference>
<dbReference type="SUPFAM" id="SSF46785">
    <property type="entry name" value="Winged helix' DNA-binding domain"/>
    <property type="match status" value="1"/>
</dbReference>
<dbReference type="PANTHER" id="PTHR30432">
    <property type="entry name" value="TRANSCRIPTIONAL REGULATOR MODE"/>
    <property type="match status" value="1"/>
</dbReference>
<keyword evidence="3 5" id="KW-0500">Molybdenum</keyword>
<name>A0ABT9SH80_9BURK</name>
<comment type="caution">
    <text evidence="7">The sequence shown here is derived from an EMBL/GenBank/DDBJ whole genome shotgun (WGS) entry which is preliminary data.</text>
</comment>
<evidence type="ECO:0000313" key="7">
    <source>
        <dbReference type="EMBL" id="MDP9902752.1"/>
    </source>
</evidence>
<accession>A0ABT9SH80</accession>
<sequence>MADATLLSGDLKLAGRLDARFFALLEAIDGTGSINRAARTAGYSYKGAWMLLETAANLASEPLLESATGGKGGGGTRLTAAAHDLLAGWRTLQSRHRAFLHEQEAWLIQQPALAGLLRRISMKTTARNQFAGTVSAVDAGPVTTQVTVTLAAGQEIVATMTSAAAQRLNLAAGKEAIALIKSSAVVLVVDFAGYALSARNQFAGTISRVERGAVSSLVVLTLPGGAHVTASVTNDAVEALGLGVGQAATAVFKAYSVMLAVAT</sequence>
<keyword evidence="8" id="KW-1185">Reference proteome</keyword>
<gene>
    <name evidence="7" type="ORF">J2W36_005030</name>
</gene>
<evidence type="ECO:0000313" key="8">
    <source>
        <dbReference type="Proteomes" id="UP001226867"/>
    </source>
</evidence>
<keyword evidence="2 5" id="KW-0813">Transport</keyword>
<reference evidence="7 8" key="1">
    <citation type="submission" date="2023-07" db="EMBL/GenBank/DDBJ databases">
        <title>Sorghum-associated microbial communities from plants grown in Nebraska, USA.</title>
        <authorList>
            <person name="Schachtman D."/>
        </authorList>
    </citation>
    <scope>NUCLEOTIDE SEQUENCE [LARGE SCALE GENOMIC DNA]</scope>
    <source>
        <strain evidence="7 8">DS1607</strain>
    </source>
</reference>
<dbReference type="PANTHER" id="PTHR30432:SF1">
    <property type="entry name" value="DNA-BINDING TRANSCRIPTIONAL DUAL REGULATOR MODE"/>
    <property type="match status" value="1"/>
</dbReference>
<dbReference type="InterPro" id="IPR036388">
    <property type="entry name" value="WH-like_DNA-bd_sf"/>
</dbReference>
<evidence type="ECO:0000256" key="2">
    <source>
        <dbReference type="ARBA" id="ARBA00022448"/>
    </source>
</evidence>
<keyword evidence="4" id="KW-0677">Repeat</keyword>
<evidence type="ECO:0000256" key="1">
    <source>
        <dbReference type="ARBA" id="ARBA00008110"/>
    </source>
</evidence>
<dbReference type="Pfam" id="PF03459">
    <property type="entry name" value="TOBE"/>
    <property type="match status" value="2"/>
</dbReference>
<proteinExistence type="inferred from homology"/>
<dbReference type="EMBL" id="JAUSRO010000021">
    <property type="protein sequence ID" value="MDP9902752.1"/>
    <property type="molecule type" value="Genomic_DNA"/>
</dbReference>
<evidence type="ECO:0000259" key="6">
    <source>
        <dbReference type="PROSITE" id="PS51866"/>
    </source>
</evidence>
<dbReference type="InterPro" id="IPR036390">
    <property type="entry name" value="WH_DNA-bd_sf"/>
</dbReference>
<dbReference type="Proteomes" id="UP001226867">
    <property type="component" value="Unassembled WGS sequence"/>
</dbReference>
<dbReference type="PROSITE" id="PS51866">
    <property type="entry name" value="MOP"/>
    <property type="match status" value="2"/>
</dbReference>
<dbReference type="InterPro" id="IPR051815">
    <property type="entry name" value="Molybdate_resp_trans_reg"/>
</dbReference>
<organism evidence="7 8">
    <name type="scientific">Variovorax ginsengisoli</name>
    <dbReference type="NCBI Taxonomy" id="363844"/>
    <lineage>
        <taxon>Bacteria</taxon>
        <taxon>Pseudomonadati</taxon>
        <taxon>Pseudomonadota</taxon>
        <taxon>Betaproteobacteria</taxon>
        <taxon>Burkholderiales</taxon>
        <taxon>Comamonadaceae</taxon>
        <taxon>Variovorax</taxon>
    </lineage>
</organism>
<feature type="domain" description="Mop" evidence="6">
    <location>
        <begin position="195"/>
        <end position="261"/>
    </location>
</feature>